<keyword evidence="3" id="KW-0067">ATP-binding</keyword>
<accession>A0A7K3LXW2</accession>
<sequence length="967" mass="103625">MPAPPKSPASPADWESVSYPDSFRTHQRFALDAIADANASGSTRAWVVLPPGTGKTLVGLEAGRRLGQPIVVFGPNTAIQAQWLAEWNRFTPAQIPSGTSRDLSAPVTALTYQSLATFDPDAEVDEEGHTHIARIGSSRKGSSSLLDRLHPNGRALVTALESGGPITLVLDECHHLLEVWGRLLAELLDDLPNAHVIGLTGTPPDSLSSEQAALVDQLFGTPLYSTSIPSVVKEGHLAPFAELAWFTTPTPTETDWLAAEAERFAELQGDLLQPGTASTGFLSWLDQRFVDRHVGTSGDSDGGSASEVETLALDWSRLERNDAELAAAALRFHHAGLLELPPGAVVREEHRHKPTAEDWVAVLNDYLKNCLLPSGDPRDEELLQEIRAALPAVGFQLTKRGVRRGRSPVDRVLARSEAKTTATVDILAAEADGLGHRLRALVLCDHERATATLPARLQGVLDAQAGSARLVLANLLADHRTAALEPVLITGRTVATSAHTARKLVAFVAEHAPGIDLDEIPPGSTGTVEITGRWRSRQWVGLVTRFFETGEARVLVGTRALLGEGWDAKGVNTLVDLTTATTPTSVVQTRGRALRVDPTWPEKVANTWTVVCVSEEHPGGTSDWERFVRKHHGYFGVTDSGEIASGVGHVDPGLSPYEPPAVADFDGWNAAMLDRARDRPRVHALWNVGAAYRDELVHTIRVRPLRRHHDSGAASLAAPAPPALVPGPRAASRPEWLKLPGKQLPAAVTIVVLALVAVVTGLWWLAPLAGVATAGAWWDWTRRRDRVLLAGGRALNELGGEPDPFVFACAVADALKKAGLSERGSAGLSAAVEKDGSYRIALDGVDTATSQLFTAALDDVLAPLAAPRYVVPRYVAPELPADDASLRQAGQAWLDGQRPANTVVYHAVPSVLGVNAARVECFVTSWRLWVSAGDAIRTATPEGEGILVTHRGQDPFAATTRLRVAWS</sequence>
<feature type="transmembrane region" description="Helical" evidence="1">
    <location>
        <begin position="750"/>
        <end position="778"/>
    </location>
</feature>
<dbReference type="GO" id="GO:0005524">
    <property type="term" value="F:ATP binding"/>
    <property type="evidence" value="ECO:0007669"/>
    <property type="project" value="InterPro"/>
</dbReference>
<keyword evidence="1" id="KW-1133">Transmembrane helix</keyword>
<dbReference type="GO" id="GO:0003677">
    <property type="term" value="F:DNA binding"/>
    <property type="evidence" value="ECO:0007669"/>
    <property type="project" value="InterPro"/>
</dbReference>
<dbReference type="InterPro" id="IPR027417">
    <property type="entry name" value="P-loop_NTPase"/>
</dbReference>
<dbReference type="EMBL" id="WLZY01000001">
    <property type="protein sequence ID" value="NDL55866.1"/>
    <property type="molecule type" value="Genomic_DNA"/>
</dbReference>
<keyword evidence="1" id="KW-0472">Membrane</keyword>
<gene>
    <name evidence="3" type="ORF">F7O44_02145</name>
</gene>
<keyword evidence="3" id="KW-0378">Hydrolase</keyword>
<dbReference type="RefSeq" id="WP_162448531.1">
    <property type="nucleotide sequence ID" value="NZ_WLZY01000001.1"/>
</dbReference>
<dbReference type="InterPro" id="IPR014001">
    <property type="entry name" value="Helicase_ATP-bd"/>
</dbReference>
<organism evidence="3 4">
    <name type="scientific">Phytoactinopolyspora mesophila</name>
    <dbReference type="NCBI Taxonomy" id="2650750"/>
    <lineage>
        <taxon>Bacteria</taxon>
        <taxon>Bacillati</taxon>
        <taxon>Actinomycetota</taxon>
        <taxon>Actinomycetes</taxon>
        <taxon>Jiangellales</taxon>
        <taxon>Jiangellaceae</taxon>
        <taxon>Phytoactinopolyspora</taxon>
    </lineage>
</organism>
<proteinExistence type="predicted"/>
<dbReference type="GO" id="GO:0004386">
    <property type="term" value="F:helicase activity"/>
    <property type="evidence" value="ECO:0007669"/>
    <property type="project" value="UniProtKB-KW"/>
</dbReference>
<dbReference type="Pfam" id="PF00271">
    <property type="entry name" value="Helicase_C"/>
    <property type="match status" value="1"/>
</dbReference>
<dbReference type="Proteomes" id="UP000460435">
    <property type="component" value="Unassembled WGS sequence"/>
</dbReference>
<comment type="caution">
    <text evidence="3">The sequence shown here is derived from an EMBL/GenBank/DDBJ whole genome shotgun (WGS) entry which is preliminary data.</text>
</comment>
<keyword evidence="1" id="KW-0812">Transmembrane</keyword>
<protein>
    <submittedName>
        <fullName evidence="3">DEAD/DEAH box helicase</fullName>
    </submittedName>
</protein>
<keyword evidence="3" id="KW-0347">Helicase</keyword>
<dbReference type="InterPro" id="IPR006935">
    <property type="entry name" value="Helicase/UvrB_N"/>
</dbReference>
<dbReference type="InterPro" id="IPR050742">
    <property type="entry name" value="Helicase_Restrict-Modif_Enz"/>
</dbReference>
<dbReference type="SUPFAM" id="SSF52540">
    <property type="entry name" value="P-loop containing nucleoside triphosphate hydrolases"/>
    <property type="match status" value="2"/>
</dbReference>
<dbReference type="SMART" id="SM00487">
    <property type="entry name" value="DEXDc"/>
    <property type="match status" value="1"/>
</dbReference>
<dbReference type="AlphaFoldDB" id="A0A7K3LXW2"/>
<keyword evidence="3" id="KW-0547">Nucleotide-binding</keyword>
<dbReference type="PANTHER" id="PTHR47396:SF1">
    <property type="entry name" value="ATP-DEPENDENT HELICASE IRC3-RELATED"/>
    <property type="match status" value="1"/>
</dbReference>
<dbReference type="Gene3D" id="3.40.50.300">
    <property type="entry name" value="P-loop containing nucleotide triphosphate hydrolases"/>
    <property type="match status" value="2"/>
</dbReference>
<reference evidence="3 4" key="1">
    <citation type="submission" date="2019-11" db="EMBL/GenBank/DDBJ databases">
        <authorList>
            <person name="Li X.-J."/>
            <person name="Feng X.-M."/>
        </authorList>
    </citation>
    <scope>NUCLEOTIDE SEQUENCE [LARGE SCALE GENOMIC DNA]</scope>
    <source>
        <strain evidence="3 4">XMNu-373</strain>
    </source>
</reference>
<dbReference type="GO" id="GO:0016787">
    <property type="term" value="F:hydrolase activity"/>
    <property type="evidence" value="ECO:0007669"/>
    <property type="project" value="InterPro"/>
</dbReference>
<keyword evidence="4" id="KW-1185">Reference proteome</keyword>
<dbReference type="GO" id="GO:0005829">
    <property type="term" value="C:cytosol"/>
    <property type="evidence" value="ECO:0007669"/>
    <property type="project" value="TreeGrafter"/>
</dbReference>
<dbReference type="Pfam" id="PF04851">
    <property type="entry name" value="ResIII"/>
    <property type="match status" value="1"/>
</dbReference>
<dbReference type="InterPro" id="IPR001650">
    <property type="entry name" value="Helicase_C-like"/>
</dbReference>
<feature type="domain" description="Helicase ATP-binding" evidence="2">
    <location>
        <begin position="36"/>
        <end position="221"/>
    </location>
</feature>
<evidence type="ECO:0000313" key="4">
    <source>
        <dbReference type="Proteomes" id="UP000460435"/>
    </source>
</evidence>
<name>A0A7K3LXW2_9ACTN</name>
<dbReference type="CDD" id="cd18785">
    <property type="entry name" value="SF2_C"/>
    <property type="match status" value="1"/>
</dbReference>
<dbReference type="PROSITE" id="PS51192">
    <property type="entry name" value="HELICASE_ATP_BIND_1"/>
    <property type="match status" value="1"/>
</dbReference>
<evidence type="ECO:0000259" key="2">
    <source>
        <dbReference type="PROSITE" id="PS51192"/>
    </source>
</evidence>
<dbReference type="PANTHER" id="PTHR47396">
    <property type="entry name" value="TYPE I RESTRICTION ENZYME ECOKI R PROTEIN"/>
    <property type="match status" value="1"/>
</dbReference>
<evidence type="ECO:0000256" key="1">
    <source>
        <dbReference type="SAM" id="Phobius"/>
    </source>
</evidence>
<evidence type="ECO:0000313" key="3">
    <source>
        <dbReference type="EMBL" id="NDL55866.1"/>
    </source>
</evidence>